<dbReference type="InterPro" id="IPR011008">
    <property type="entry name" value="Dimeric_a/b-barrel"/>
</dbReference>
<evidence type="ECO:0000313" key="6">
    <source>
        <dbReference type="Proteomes" id="UP000064525"/>
    </source>
</evidence>
<dbReference type="InterPro" id="IPR005545">
    <property type="entry name" value="YCII"/>
</dbReference>
<reference evidence="6" key="2">
    <citation type="submission" date="2015-11" db="EMBL/GenBank/DDBJ databases">
        <authorList>
            <person name="Anvar S.Y."/>
        </authorList>
    </citation>
    <scope>NUCLEOTIDE SEQUENCE [LARGE SCALE GENOMIC DNA]</scope>
</reference>
<keyword evidence="4" id="KW-0378">Hydrolase</keyword>
<evidence type="ECO:0000256" key="1">
    <source>
        <dbReference type="ARBA" id="ARBA00007689"/>
    </source>
</evidence>
<dbReference type="KEGG" id="hty:BN2458_PEG0498"/>
<evidence type="ECO:0000313" key="5">
    <source>
        <dbReference type="Proteomes" id="UP000029925"/>
    </source>
</evidence>
<evidence type="ECO:0000259" key="2">
    <source>
        <dbReference type="Pfam" id="PF03795"/>
    </source>
</evidence>
<dbReference type="GeneID" id="78150803"/>
<dbReference type="Proteomes" id="UP000064525">
    <property type="component" value="Chromosome I"/>
</dbReference>
<keyword evidence="5" id="KW-1185">Reference proteome</keyword>
<dbReference type="EMBL" id="LN907858">
    <property type="protein sequence ID" value="CUU39384.1"/>
    <property type="molecule type" value="Genomic_DNA"/>
</dbReference>
<name>A0A099UF24_9HELI</name>
<dbReference type="AlphaFoldDB" id="A0A099UF24"/>
<evidence type="ECO:0000313" key="3">
    <source>
        <dbReference type="EMBL" id="CUU39384.1"/>
    </source>
</evidence>
<accession>A0A099UF24</accession>
<dbReference type="OrthoDB" id="9814407at2"/>
<protein>
    <submittedName>
        <fullName evidence="4">GTP cyclohydrolase</fullName>
    </submittedName>
</protein>
<reference evidence="4 5" key="1">
    <citation type="journal article" date="2014" name="Genome Announc.">
        <title>Draft genome sequences of eight enterohepatic helicobacter species isolated from both laboratory and wild rodents.</title>
        <authorList>
            <person name="Sheh A."/>
            <person name="Shen Z."/>
            <person name="Fox J.G."/>
        </authorList>
    </citation>
    <scope>NUCLEOTIDE SEQUENCE [LARGE SCALE GENOMIC DNA]</scope>
    <source>
        <strain evidence="4 5">MIT 98-6810</strain>
    </source>
</reference>
<dbReference type="Proteomes" id="UP000029925">
    <property type="component" value="Unassembled WGS sequence"/>
</dbReference>
<evidence type="ECO:0000313" key="4">
    <source>
        <dbReference type="EMBL" id="TLD79500.1"/>
    </source>
</evidence>
<dbReference type="RefSeq" id="WP_034325565.1">
    <property type="nucleotide sequence ID" value="NZ_CAJTQN010000006.1"/>
</dbReference>
<dbReference type="SUPFAM" id="SSF54909">
    <property type="entry name" value="Dimeric alpha+beta barrel"/>
    <property type="match status" value="1"/>
</dbReference>
<gene>
    <name evidence="3" type="ORF">BN2458_PEG0498</name>
    <name evidence="4" type="ORF">LS75_000740</name>
</gene>
<dbReference type="EMBL" id="JRPF02000001">
    <property type="protein sequence ID" value="TLD79500.1"/>
    <property type="molecule type" value="Genomic_DNA"/>
</dbReference>
<dbReference type="Gene3D" id="3.30.70.1060">
    <property type="entry name" value="Dimeric alpha+beta barrel"/>
    <property type="match status" value="1"/>
</dbReference>
<reference evidence="3" key="3">
    <citation type="submission" date="2015-11" db="EMBL/GenBank/DDBJ databases">
        <authorList>
            <person name="Zhang Y."/>
            <person name="Guo Z."/>
        </authorList>
    </citation>
    <scope>NUCLEOTIDE SEQUENCE</scope>
    <source>
        <strain evidence="3">1</strain>
    </source>
</reference>
<feature type="domain" description="YCII-related" evidence="2">
    <location>
        <begin position="5"/>
        <end position="84"/>
    </location>
</feature>
<proteinExistence type="inferred from homology"/>
<sequence length="99" mass="11248">MGNLFVCLVHYTKPLEEVLQKLDAHRAYLKKGYDKGILLASGARIPRDGGIIIGKFANKDEALSFSQADPFTQHNLARYEIFEFEPILHAQILTDFLKQ</sequence>
<organism evidence="3 6">
    <name type="scientific">Helicobacter typhlonius</name>
    <dbReference type="NCBI Taxonomy" id="76936"/>
    <lineage>
        <taxon>Bacteria</taxon>
        <taxon>Pseudomonadati</taxon>
        <taxon>Campylobacterota</taxon>
        <taxon>Epsilonproteobacteria</taxon>
        <taxon>Campylobacterales</taxon>
        <taxon>Helicobacteraceae</taxon>
        <taxon>Helicobacter</taxon>
    </lineage>
</organism>
<comment type="similarity">
    <text evidence="1">Belongs to the YciI family.</text>
</comment>
<dbReference type="GO" id="GO:0016787">
    <property type="term" value="F:hydrolase activity"/>
    <property type="evidence" value="ECO:0007669"/>
    <property type="project" value="UniProtKB-KW"/>
</dbReference>
<dbReference type="PANTHER" id="PTHR37828">
    <property type="entry name" value="GSR2449 PROTEIN"/>
    <property type="match status" value="1"/>
</dbReference>
<dbReference type="Pfam" id="PF03795">
    <property type="entry name" value="YCII"/>
    <property type="match status" value="1"/>
</dbReference>
<dbReference type="STRING" id="76936.BN2458_PEG0498"/>
<dbReference type="PANTHER" id="PTHR37828:SF1">
    <property type="entry name" value="YCII-RELATED DOMAIN-CONTAINING PROTEIN"/>
    <property type="match status" value="1"/>
</dbReference>
<dbReference type="PATRIC" id="fig|76936.10.peg.486"/>